<gene>
    <name evidence="2" type="ORF">Tco_0924365</name>
</gene>
<name>A0ABQ5D6S9_9ASTR</name>
<protein>
    <recommendedName>
        <fullName evidence="4">Retrotransposon gag domain-containing protein</fullName>
    </recommendedName>
</protein>
<organism evidence="2 3">
    <name type="scientific">Tanacetum coccineum</name>
    <dbReference type="NCBI Taxonomy" id="301880"/>
    <lineage>
        <taxon>Eukaryota</taxon>
        <taxon>Viridiplantae</taxon>
        <taxon>Streptophyta</taxon>
        <taxon>Embryophyta</taxon>
        <taxon>Tracheophyta</taxon>
        <taxon>Spermatophyta</taxon>
        <taxon>Magnoliopsida</taxon>
        <taxon>eudicotyledons</taxon>
        <taxon>Gunneridae</taxon>
        <taxon>Pentapetalae</taxon>
        <taxon>asterids</taxon>
        <taxon>campanulids</taxon>
        <taxon>Asterales</taxon>
        <taxon>Asteraceae</taxon>
        <taxon>Asteroideae</taxon>
        <taxon>Anthemideae</taxon>
        <taxon>Anthemidinae</taxon>
        <taxon>Tanacetum</taxon>
    </lineage>
</organism>
<dbReference type="SUPFAM" id="SSF56672">
    <property type="entry name" value="DNA/RNA polymerases"/>
    <property type="match status" value="1"/>
</dbReference>
<dbReference type="PANTHER" id="PTHR15503:SF22">
    <property type="entry name" value="TRANSPOSON TY3-I GAG POLYPROTEIN"/>
    <property type="match status" value="1"/>
</dbReference>
<evidence type="ECO:0008006" key="4">
    <source>
        <dbReference type="Google" id="ProtNLM"/>
    </source>
</evidence>
<dbReference type="Proteomes" id="UP001151760">
    <property type="component" value="Unassembled WGS sequence"/>
</dbReference>
<reference evidence="2" key="1">
    <citation type="journal article" date="2022" name="Int. J. Mol. Sci.">
        <title>Draft Genome of Tanacetum Coccineum: Genomic Comparison of Closely Related Tanacetum-Family Plants.</title>
        <authorList>
            <person name="Yamashiro T."/>
            <person name="Shiraishi A."/>
            <person name="Nakayama K."/>
            <person name="Satake H."/>
        </authorList>
    </citation>
    <scope>NUCLEOTIDE SEQUENCE</scope>
</reference>
<dbReference type="EMBL" id="BQNB010014921">
    <property type="protein sequence ID" value="GJT33946.1"/>
    <property type="molecule type" value="Genomic_DNA"/>
</dbReference>
<proteinExistence type="predicted"/>
<dbReference type="CDD" id="cd00303">
    <property type="entry name" value="retropepsin_like"/>
    <property type="match status" value="1"/>
</dbReference>
<keyword evidence="3" id="KW-1185">Reference proteome</keyword>
<evidence type="ECO:0000313" key="2">
    <source>
        <dbReference type="EMBL" id="GJT33946.1"/>
    </source>
</evidence>
<feature type="region of interest" description="Disordered" evidence="1">
    <location>
        <begin position="54"/>
        <end position="83"/>
    </location>
</feature>
<reference evidence="2" key="2">
    <citation type="submission" date="2022-01" db="EMBL/GenBank/DDBJ databases">
        <authorList>
            <person name="Yamashiro T."/>
            <person name="Shiraishi A."/>
            <person name="Satake H."/>
            <person name="Nakayama K."/>
        </authorList>
    </citation>
    <scope>NUCLEOTIDE SEQUENCE</scope>
</reference>
<evidence type="ECO:0000313" key="3">
    <source>
        <dbReference type="Proteomes" id="UP001151760"/>
    </source>
</evidence>
<dbReference type="Gene3D" id="3.10.10.10">
    <property type="entry name" value="HIV Type 1 Reverse Transcriptase, subunit A, domain 1"/>
    <property type="match status" value="1"/>
</dbReference>
<accession>A0ABQ5D6S9</accession>
<dbReference type="InterPro" id="IPR043502">
    <property type="entry name" value="DNA/RNA_pol_sf"/>
</dbReference>
<dbReference type="PANTHER" id="PTHR15503">
    <property type="entry name" value="LDOC1 RELATED"/>
    <property type="match status" value="1"/>
</dbReference>
<evidence type="ECO:0000256" key="1">
    <source>
        <dbReference type="SAM" id="MobiDB-lite"/>
    </source>
</evidence>
<dbReference type="InterPro" id="IPR032567">
    <property type="entry name" value="RTL1-rel"/>
</dbReference>
<comment type="caution">
    <text evidence="2">The sequence shown here is derived from an EMBL/GenBank/DDBJ whole genome shotgun (WGS) entry which is preliminary data.</text>
</comment>
<feature type="compositionally biased region" description="Polar residues" evidence="1">
    <location>
        <begin position="56"/>
        <end position="74"/>
    </location>
</feature>
<sequence>MVSTRNNSITHVSTMKSVQESINELKVVIVEIKEGMKTFLVGQKVLSDEVNKLKNGESTSHNGQDSTNHHSGSPYQGGGGVGNTYKKGNDGYGRLAKIEFPKFSGDDVKALIWHQQFCKRFSEDYPWELYAKEAIWRFDSIFYDPLMELKNLKQDGTVKEYHEKMFTLDTLNDVYYLAKMQEQTIVAMKSRYGPILPTPKPISNVSNKPVTSYQRTSSSNVYFPGHKCSGQLHSLEVVIERTEDAGEEIFEECTNETLRIRGYVGKQVVYILIDCGSTHNFMDIQTAKRIGCKMQSICPLKVDVADGGCEMVLGVQWLATLGDIKFNFQKLTMEFDYEKSKVLLRESEQGIVKHPCKAVEDLLTEYADVYSMPNALPPKRSHDHHIPLLPNTSLINIRPYRHPPNQKDAIKLMVKELLDSRVIRPSQSPFSSSIVMVKKKDGSWRMCIDYRQLNKHIIKYKFPIPMIEELIDELQVICTDIAKIAKNSQNRAKTNMR</sequence>